<dbReference type="InterPro" id="IPR002347">
    <property type="entry name" value="SDR_fam"/>
</dbReference>
<dbReference type="Pfam" id="PF00106">
    <property type="entry name" value="adh_short"/>
    <property type="match status" value="1"/>
</dbReference>
<accession>T0KVN5</accession>
<evidence type="ECO:0008006" key="3">
    <source>
        <dbReference type="Google" id="ProtNLM"/>
    </source>
</evidence>
<gene>
    <name evidence="1" type="ORF">CGLO_17951</name>
</gene>
<reference evidence="2" key="1">
    <citation type="journal article" date="2013" name="Mol. Plant Microbe Interact.">
        <title>Global aspects of pacC regulation of pathogenicity genes in Colletotrichum gloeosporioides as revealed by transcriptome analysis.</title>
        <authorList>
            <person name="Alkan N."/>
            <person name="Meng X."/>
            <person name="Friedlander G."/>
            <person name="Reuveni E."/>
            <person name="Sukno S."/>
            <person name="Sherman A."/>
            <person name="Thon M."/>
            <person name="Fluhr R."/>
            <person name="Prusky D."/>
        </authorList>
    </citation>
    <scope>NUCLEOTIDE SEQUENCE [LARGE SCALE GENOMIC DNA]</scope>
    <source>
        <strain evidence="2">Cg-14</strain>
    </source>
</reference>
<organism evidence="1 2">
    <name type="scientific">Colletotrichum gloeosporioides (strain Cg-14)</name>
    <name type="common">Anthracnose fungus</name>
    <name type="synonym">Glomerella cingulata</name>
    <dbReference type="NCBI Taxonomy" id="1237896"/>
    <lineage>
        <taxon>Eukaryota</taxon>
        <taxon>Fungi</taxon>
        <taxon>Dikarya</taxon>
        <taxon>Ascomycota</taxon>
        <taxon>Pezizomycotina</taxon>
        <taxon>Sordariomycetes</taxon>
        <taxon>Hypocreomycetidae</taxon>
        <taxon>Glomerellales</taxon>
        <taxon>Glomerellaceae</taxon>
        <taxon>Colletotrichum</taxon>
        <taxon>Colletotrichum gloeosporioides species complex</taxon>
    </lineage>
</organism>
<dbReference type="OrthoDB" id="1933717at2759"/>
<name>T0KVN5_COLGC</name>
<dbReference type="EMBL" id="AMYD01004297">
    <property type="protein sequence ID" value="EQB43396.1"/>
    <property type="molecule type" value="Genomic_DNA"/>
</dbReference>
<protein>
    <recommendedName>
        <fullName evidence="3">Short chain dehydrogenase</fullName>
    </recommendedName>
</protein>
<proteinExistence type="predicted"/>
<dbReference type="HOGENOM" id="CLU_2867534_0_0_1"/>
<evidence type="ECO:0000313" key="2">
    <source>
        <dbReference type="Proteomes" id="UP000015530"/>
    </source>
</evidence>
<dbReference type="AlphaFoldDB" id="T0KVN5"/>
<comment type="caution">
    <text evidence="1">The sequence shown here is derived from an EMBL/GenBank/DDBJ whole genome shotgun (WGS) entry which is preliminary data.</text>
</comment>
<dbReference type="Gene3D" id="3.40.50.720">
    <property type="entry name" value="NAD(P)-binding Rossmann-like Domain"/>
    <property type="match status" value="1"/>
</dbReference>
<dbReference type="SUPFAM" id="SSF51735">
    <property type="entry name" value="NAD(P)-binding Rossmann-fold domains"/>
    <property type="match status" value="1"/>
</dbReference>
<evidence type="ECO:0000313" key="1">
    <source>
        <dbReference type="EMBL" id="EQB43396.1"/>
    </source>
</evidence>
<dbReference type="InterPro" id="IPR036291">
    <property type="entry name" value="NAD(P)-bd_dom_sf"/>
</dbReference>
<dbReference type="Proteomes" id="UP000015530">
    <property type="component" value="Unassembled WGS sequence"/>
</dbReference>
<sequence>MDTALEHFGTVDVFVNNSGFNGEEALPHEMTLEQWQNVIDVNITVSIRKFRARSMFIIPLQKAE</sequence>